<gene>
    <name evidence="2" type="ORF">MU0083_001086</name>
</gene>
<feature type="chain" id="PRO_5046102834" evidence="1">
    <location>
        <begin position="43"/>
        <end position="398"/>
    </location>
</feature>
<keyword evidence="1" id="KW-0732">Signal</keyword>
<feature type="signal peptide" evidence="1">
    <location>
        <begin position="1"/>
        <end position="42"/>
    </location>
</feature>
<proteinExistence type="predicted"/>
<dbReference type="EMBL" id="OY726394">
    <property type="protein sequence ID" value="CAJ1495265.1"/>
    <property type="molecule type" value="Genomic_DNA"/>
</dbReference>
<dbReference type="RefSeq" id="WP_308476054.1">
    <property type="nucleotide sequence ID" value="NZ_OY726394.1"/>
</dbReference>
<sequence>MRTPDQRRVGRRTYSPGRALAATAGALALGIAPALNAPAAQADWDWALDDAEPLAAVSSAAGEFDVTSLRGLMNLAGEFVGQLDPAFHAQLSEGIDAVLAWPGPTHSVDVAEWVHEYLYTPLHDALREWLATPLGEATLDAVNAPFVTLFGRDLIGDGLDGFDGVNSSLLGQSGWFGDAGDGGFLFGNGGTGIAGINADGGTGGDAGIFGVGGAGGAGFAGFAGGDGGTGGLVLGIGGVGGAGGDDAGTGGDGGAGGWIFGRGGDGGIGGEGGAGGLGGAAGLLGVAGTSAAPYVGSTEWVTYEDGSSLRVYPTESARGEAGVPGTLRQGEQAWDEVVKRNPEANTPGMREQFICHWQFVEFINPGKTSWNLEPWRPVVSTLNLLANGCNPGGAEEPF</sequence>
<evidence type="ECO:0000256" key="1">
    <source>
        <dbReference type="SAM" id="SignalP"/>
    </source>
</evidence>
<keyword evidence="3" id="KW-1185">Reference proteome</keyword>
<dbReference type="InterPro" id="IPR019719">
    <property type="entry name" value="DUF2599"/>
</dbReference>
<reference evidence="2 3" key="1">
    <citation type="submission" date="2023-08" db="EMBL/GenBank/DDBJ databases">
        <authorList>
            <person name="Folkvardsen B D."/>
            <person name="Norman A."/>
        </authorList>
    </citation>
    <scope>NUCLEOTIDE SEQUENCE [LARGE SCALE GENOMIC DNA]</scope>
    <source>
        <strain evidence="2 3">Mu0083</strain>
    </source>
</reference>
<name>A0ABM9L9M0_9MYCO</name>
<organism evidence="2 3">
    <name type="scientific">[Mycobacterium] kokjensenii</name>
    <dbReference type="NCBI Taxonomy" id="3064287"/>
    <lineage>
        <taxon>Bacteria</taxon>
        <taxon>Bacillati</taxon>
        <taxon>Actinomycetota</taxon>
        <taxon>Actinomycetes</taxon>
        <taxon>Mycobacteriales</taxon>
        <taxon>Mycobacteriaceae</taxon>
        <taxon>Mycolicibacter</taxon>
    </lineage>
</organism>
<protein>
    <submittedName>
        <fullName evidence="2">DUF2599 domain-containing protein</fullName>
    </submittedName>
</protein>
<dbReference type="Proteomes" id="UP001190336">
    <property type="component" value="Chromosome"/>
</dbReference>
<accession>A0ABM9L9M0</accession>
<evidence type="ECO:0000313" key="3">
    <source>
        <dbReference type="Proteomes" id="UP001190336"/>
    </source>
</evidence>
<evidence type="ECO:0000313" key="2">
    <source>
        <dbReference type="EMBL" id="CAJ1495265.1"/>
    </source>
</evidence>
<dbReference type="Pfam" id="PF10783">
    <property type="entry name" value="DUF2599"/>
    <property type="match status" value="1"/>
</dbReference>